<dbReference type="Pfam" id="PF00078">
    <property type="entry name" value="RVT_1"/>
    <property type="match status" value="1"/>
</dbReference>
<sequence>MRRRCLTSMLLPLVEELFWLTGFFRKCDCRAACYSVAFAKGRISPRPLPGGVGSAGCMRGCCTASAVPCGVLTSGGAVVCRVDDLRVCTETAEEHERVLRRLLEMLRASRIELHQKKTQPAADSVEFLGHGGSGRVLLRTWRLFHAVVSLDRNGLMCFTRIRTPSAEPSAVDA</sequence>
<evidence type="ECO:0000313" key="3">
    <source>
        <dbReference type="EMBL" id="GFR51089.1"/>
    </source>
</evidence>
<evidence type="ECO:0000313" key="4">
    <source>
        <dbReference type="Proteomes" id="UP001054857"/>
    </source>
</evidence>
<proteinExistence type="predicted"/>
<protein>
    <recommendedName>
        <fullName evidence="2">Reverse transcriptase domain-containing protein</fullName>
    </recommendedName>
</protein>
<dbReference type="SUPFAM" id="SSF56672">
    <property type="entry name" value="DNA/RNA polymerases"/>
    <property type="match status" value="1"/>
</dbReference>
<dbReference type="InterPro" id="IPR043128">
    <property type="entry name" value="Rev_trsase/Diguanyl_cyclase"/>
</dbReference>
<organism evidence="3 4">
    <name type="scientific">Astrephomene gubernaculifera</name>
    <dbReference type="NCBI Taxonomy" id="47775"/>
    <lineage>
        <taxon>Eukaryota</taxon>
        <taxon>Viridiplantae</taxon>
        <taxon>Chlorophyta</taxon>
        <taxon>core chlorophytes</taxon>
        <taxon>Chlorophyceae</taxon>
        <taxon>CS clade</taxon>
        <taxon>Chlamydomonadales</taxon>
        <taxon>Astrephomenaceae</taxon>
        <taxon>Astrephomene</taxon>
    </lineage>
</organism>
<dbReference type="AlphaFoldDB" id="A0AAD3DZY0"/>
<feature type="chain" id="PRO_5042001899" description="Reverse transcriptase domain-containing protein" evidence="1">
    <location>
        <begin position="30"/>
        <end position="173"/>
    </location>
</feature>
<keyword evidence="1" id="KW-0732">Signal</keyword>
<comment type="caution">
    <text evidence="3">The sequence shown here is derived from an EMBL/GenBank/DDBJ whole genome shotgun (WGS) entry which is preliminary data.</text>
</comment>
<dbReference type="Gene3D" id="3.30.70.270">
    <property type="match status" value="1"/>
</dbReference>
<gene>
    <name evidence="3" type="ORF">Agub_g13415</name>
</gene>
<name>A0AAD3DZY0_9CHLO</name>
<evidence type="ECO:0000256" key="1">
    <source>
        <dbReference type="SAM" id="SignalP"/>
    </source>
</evidence>
<feature type="domain" description="Reverse transcriptase" evidence="2">
    <location>
        <begin position="79"/>
        <end position="130"/>
    </location>
</feature>
<dbReference type="InterPro" id="IPR043502">
    <property type="entry name" value="DNA/RNA_pol_sf"/>
</dbReference>
<reference evidence="3 4" key="1">
    <citation type="journal article" date="2021" name="Sci. Rep.">
        <title>Genome sequencing of the multicellular alga Astrephomene provides insights into convergent evolution of germ-soma differentiation.</title>
        <authorList>
            <person name="Yamashita S."/>
            <person name="Yamamoto K."/>
            <person name="Matsuzaki R."/>
            <person name="Suzuki S."/>
            <person name="Yamaguchi H."/>
            <person name="Hirooka S."/>
            <person name="Minakuchi Y."/>
            <person name="Miyagishima S."/>
            <person name="Kawachi M."/>
            <person name="Toyoda A."/>
            <person name="Nozaki H."/>
        </authorList>
    </citation>
    <scope>NUCLEOTIDE SEQUENCE [LARGE SCALE GENOMIC DNA]</scope>
    <source>
        <strain evidence="3 4">NIES-4017</strain>
    </source>
</reference>
<dbReference type="Proteomes" id="UP001054857">
    <property type="component" value="Unassembled WGS sequence"/>
</dbReference>
<dbReference type="EMBL" id="BMAR01000045">
    <property type="protein sequence ID" value="GFR51089.1"/>
    <property type="molecule type" value="Genomic_DNA"/>
</dbReference>
<accession>A0AAD3DZY0</accession>
<feature type="signal peptide" evidence="1">
    <location>
        <begin position="1"/>
        <end position="29"/>
    </location>
</feature>
<dbReference type="InterPro" id="IPR000477">
    <property type="entry name" value="RT_dom"/>
</dbReference>
<keyword evidence="4" id="KW-1185">Reference proteome</keyword>
<evidence type="ECO:0000259" key="2">
    <source>
        <dbReference type="Pfam" id="PF00078"/>
    </source>
</evidence>